<keyword evidence="3" id="KW-1185">Reference proteome</keyword>
<feature type="region of interest" description="Disordered" evidence="1">
    <location>
        <begin position="607"/>
        <end position="796"/>
    </location>
</feature>
<name>A0A9P0A9N6_BEMTA</name>
<feature type="region of interest" description="Disordered" evidence="1">
    <location>
        <begin position="279"/>
        <end position="354"/>
    </location>
</feature>
<proteinExistence type="predicted"/>
<feature type="region of interest" description="Disordered" evidence="1">
    <location>
        <begin position="464"/>
        <end position="536"/>
    </location>
</feature>
<dbReference type="EMBL" id="OU963864">
    <property type="protein sequence ID" value="CAH0387150.1"/>
    <property type="molecule type" value="Genomic_DNA"/>
</dbReference>
<feature type="compositionally biased region" description="Basic and acidic residues" evidence="1">
    <location>
        <begin position="677"/>
        <end position="686"/>
    </location>
</feature>
<feature type="compositionally biased region" description="Polar residues" evidence="1">
    <location>
        <begin position="464"/>
        <end position="492"/>
    </location>
</feature>
<reference evidence="2" key="1">
    <citation type="submission" date="2021-12" db="EMBL/GenBank/DDBJ databases">
        <authorList>
            <person name="King R."/>
        </authorList>
    </citation>
    <scope>NUCLEOTIDE SEQUENCE</scope>
</reference>
<feature type="compositionally biased region" description="Low complexity" evidence="1">
    <location>
        <begin position="513"/>
        <end position="524"/>
    </location>
</feature>
<sequence>MGLILSASAVYVGVVEFLSVIDRIQRSIKFANEHRIESEALEKLPYSQIEQDSAEVPSQNPEEFERLAEITYHKSNVSFEEDKSHYVTTDAVAALENSCTSGPMPAEGELTFESESETCVSEETVCEINSHKSSYTDENSNSKCPESVEIAVKNEDQNQIKDKNENNIETRKIPGDLTEDISKTNSAVSLEKLESTSELSSICDVGESQNEMQTADSKETVSGEVENRSVTIDESMEKERGTNSEILEGNKSTLGVTEETAEENAEVLMQDIKNDTNNTFHDDLARSENIPQCRMKHVKDSATDDKRRDNDVQDEIPKREGNIEHGNGSDVGRENGSEIGGGTDVSIESESHLARDSENFKIDCESSTTNSRFQENENVCSEIDANLIEQCRTSQYQNEHEGIASRVDGCSNGVNVLTDTTFEENSEGKHLEEKRIADKISTGSLKPQQVLKLSTIVDKICSETSNQSSEANESINSTNSDEGQSDSINSKDGINDERATSQSEQRVNDSVDDNSTSDSVIDNIPDTEVSSRLVSDQSHTNICNDFGSVSVNNKNNSVHSFESDKDSCDVKLDANDEEIVNNFPESVENNSNNLSGIGKSADDRFIDPHSHFTDDPFNSVDESCDHNKTNVDTDDHSTESSLLPFESNICQNAPNTASNSVRYPESSNSSDSAAVKSSREAQEIPKDSTSCSQNDSVMSVLRPLENEGYETQPISYSKNERQRTSSPSEVTSPSTNERSIPGSPFSQGPAPRTICENGISETISPNKTFEDNCSSNAAQEPSNAQSENQQKSVSDH</sequence>
<evidence type="ECO:0000256" key="1">
    <source>
        <dbReference type="SAM" id="MobiDB-lite"/>
    </source>
</evidence>
<dbReference type="AlphaFoldDB" id="A0A9P0A9N6"/>
<feature type="compositionally biased region" description="Basic and acidic residues" evidence="1">
    <location>
        <begin position="623"/>
        <end position="638"/>
    </location>
</feature>
<feature type="compositionally biased region" description="Low complexity" evidence="1">
    <location>
        <begin position="666"/>
        <end position="676"/>
    </location>
</feature>
<feature type="compositionally biased region" description="Polar residues" evidence="1">
    <location>
        <begin position="687"/>
        <end position="697"/>
    </location>
</feature>
<feature type="compositionally biased region" description="Polar residues" evidence="1">
    <location>
        <begin position="648"/>
        <end position="661"/>
    </location>
</feature>
<gene>
    <name evidence="2" type="ORF">BEMITA_LOCUS6201</name>
</gene>
<accession>A0A9P0A9N6</accession>
<evidence type="ECO:0000313" key="2">
    <source>
        <dbReference type="EMBL" id="CAH0387150.1"/>
    </source>
</evidence>
<dbReference type="Proteomes" id="UP001152759">
    <property type="component" value="Chromosome 3"/>
</dbReference>
<evidence type="ECO:0000313" key="3">
    <source>
        <dbReference type="Proteomes" id="UP001152759"/>
    </source>
</evidence>
<protein>
    <submittedName>
        <fullName evidence="2">Uncharacterized protein</fullName>
    </submittedName>
</protein>
<feature type="compositionally biased region" description="Low complexity" evidence="1">
    <location>
        <begin position="724"/>
        <end position="735"/>
    </location>
</feature>
<organism evidence="2 3">
    <name type="scientific">Bemisia tabaci</name>
    <name type="common">Sweetpotato whitefly</name>
    <name type="synonym">Aleurodes tabaci</name>
    <dbReference type="NCBI Taxonomy" id="7038"/>
    <lineage>
        <taxon>Eukaryota</taxon>
        <taxon>Metazoa</taxon>
        <taxon>Ecdysozoa</taxon>
        <taxon>Arthropoda</taxon>
        <taxon>Hexapoda</taxon>
        <taxon>Insecta</taxon>
        <taxon>Pterygota</taxon>
        <taxon>Neoptera</taxon>
        <taxon>Paraneoptera</taxon>
        <taxon>Hemiptera</taxon>
        <taxon>Sternorrhyncha</taxon>
        <taxon>Aleyrodoidea</taxon>
        <taxon>Aleyrodidae</taxon>
        <taxon>Aleyrodinae</taxon>
        <taxon>Bemisia</taxon>
    </lineage>
</organism>
<feature type="compositionally biased region" description="Basic and acidic residues" evidence="1">
    <location>
        <begin position="298"/>
        <end position="323"/>
    </location>
</feature>
<feature type="compositionally biased region" description="Polar residues" evidence="1">
    <location>
        <begin position="759"/>
        <end position="796"/>
    </location>
</feature>